<dbReference type="Proteomes" id="UP000595140">
    <property type="component" value="Unassembled WGS sequence"/>
</dbReference>
<sequence>MAAPIRNCSGTLAESRLGDGGSLATRLCAWLDDDCSVRGRQQLHAGRLSDPSDGDLLCASESGRRPVWIPAAARPLLLGGGGTWAVTTGCGGALTD</sequence>
<organism evidence="1 2">
    <name type="scientific">Cuscuta campestris</name>
    <dbReference type="NCBI Taxonomy" id="132261"/>
    <lineage>
        <taxon>Eukaryota</taxon>
        <taxon>Viridiplantae</taxon>
        <taxon>Streptophyta</taxon>
        <taxon>Embryophyta</taxon>
        <taxon>Tracheophyta</taxon>
        <taxon>Spermatophyta</taxon>
        <taxon>Magnoliopsida</taxon>
        <taxon>eudicotyledons</taxon>
        <taxon>Gunneridae</taxon>
        <taxon>Pentapetalae</taxon>
        <taxon>asterids</taxon>
        <taxon>lamiids</taxon>
        <taxon>Solanales</taxon>
        <taxon>Convolvulaceae</taxon>
        <taxon>Cuscuteae</taxon>
        <taxon>Cuscuta</taxon>
        <taxon>Cuscuta subgen. Grammica</taxon>
        <taxon>Cuscuta sect. Cleistogrammica</taxon>
    </lineage>
</organism>
<dbReference type="AlphaFoldDB" id="A0A484KD50"/>
<proteinExistence type="predicted"/>
<accession>A0A484KD50</accession>
<reference evidence="1 2" key="1">
    <citation type="submission" date="2018-04" db="EMBL/GenBank/DDBJ databases">
        <authorList>
            <person name="Vogel A."/>
        </authorList>
    </citation>
    <scope>NUCLEOTIDE SEQUENCE [LARGE SCALE GENOMIC DNA]</scope>
</reference>
<dbReference type="EMBL" id="OOIL02000049">
    <property type="protein sequence ID" value="VFQ59766.1"/>
    <property type="molecule type" value="Genomic_DNA"/>
</dbReference>
<evidence type="ECO:0000313" key="1">
    <source>
        <dbReference type="EMBL" id="VFQ59766.1"/>
    </source>
</evidence>
<protein>
    <submittedName>
        <fullName evidence="1">Uncharacterized protein</fullName>
    </submittedName>
</protein>
<name>A0A484KD50_9ASTE</name>
<gene>
    <name evidence="1" type="ORF">CCAM_LOCUS1542</name>
</gene>
<keyword evidence="2" id="KW-1185">Reference proteome</keyword>
<evidence type="ECO:0000313" key="2">
    <source>
        <dbReference type="Proteomes" id="UP000595140"/>
    </source>
</evidence>